<dbReference type="GO" id="GO:0015562">
    <property type="term" value="F:efflux transmembrane transporter activity"/>
    <property type="evidence" value="ECO:0007669"/>
    <property type="project" value="TreeGrafter"/>
</dbReference>
<dbReference type="InterPro" id="IPR058637">
    <property type="entry name" value="YknX-like_C"/>
</dbReference>
<reference evidence="5 6" key="1">
    <citation type="submission" date="2017-11" db="EMBL/GenBank/DDBJ databases">
        <title>Animal gut microbial communities from fecal samples from Wisconsin, USA.</title>
        <authorList>
            <person name="Neumann A."/>
        </authorList>
    </citation>
    <scope>NUCLEOTIDE SEQUENCE [LARGE SCALE GENOMIC DNA]</scope>
    <source>
        <strain evidence="5 6">UWS3</strain>
    </source>
</reference>
<dbReference type="Pfam" id="PF25989">
    <property type="entry name" value="YknX_C"/>
    <property type="match status" value="1"/>
</dbReference>
<name>A0A2M9A4Q2_9BACT</name>
<dbReference type="GO" id="GO:1990281">
    <property type="term" value="C:efflux pump complex"/>
    <property type="evidence" value="ECO:0007669"/>
    <property type="project" value="TreeGrafter"/>
</dbReference>
<dbReference type="InterPro" id="IPR006143">
    <property type="entry name" value="RND_pump_MFP"/>
</dbReference>
<dbReference type="PANTHER" id="PTHR30469">
    <property type="entry name" value="MULTIDRUG RESISTANCE PROTEIN MDTA"/>
    <property type="match status" value="1"/>
</dbReference>
<feature type="domain" description="CusB-like beta-barrel" evidence="3">
    <location>
        <begin position="204"/>
        <end position="274"/>
    </location>
</feature>
<dbReference type="InterPro" id="IPR058792">
    <property type="entry name" value="Beta-barrel_RND_2"/>
</dbReference>
<dbReference type="Proteomes" id="UP000231134">
    <property type="component" value="Unassembled WGS sequence"/>
</dbReference>
<evidence type="ECO:0000259" key="3">
    <source>
        <dbReference type="Pfam" id="PF25954"/>
    </source>
</evidence>
<comment type="similarity">
    <text evidence="1">Belongs to the membrane fusion protein (MFP) (TC 8.A.1) family.</text>
</comment>
<dbReference type="Gene3D" id="2.40.50.100">
    <property type="match status" value="1"/>
</dbReference>
<comment type="caution">
    <text evidence="5">The sequence shown here is derived from an EMBL/GenBank/DDBJ whole genome shotgun (WGS) entry which is preliminary data.</text>
</comment>
<proteinExistence type="inferred from homology"/>
<dbReference type="AlphaFoldDB" id="A0A2M9A4Q2"/>
<feature type="chain" id="PRO_5014986991" evidence="2">
    <location>
        <begin position="20"/>
        <end position="350"/>
    </location>
</feature>
<dbReference type="OrthoDB" id="9798190at2"/>
<sequence>MNKTFKTLLTIATASMLLAACDQKETKTEPVAKKASTIEEIQKEKGKPARIAKASTQTITDVRKFSGSIEGMQQNSAICKMGDPLAKIHVQVGSTVKKDQVLAEYLFTGDNTQYQQAAEQVKLLEAATQRMRDVFDKGGISQQDMDAQETNLKIAKMNLETARRASLILAPEAGVVTELKFKEGQTPGVGGVLATIAKLDNVILKLNVTSQDIGYFKKGAAATVTIAGEKMKGKVSLIPLAANPTTRFFPVEVTFNNKGKKLLPGMYVTAELDARQVNGVAVPTEAVVYRNGSNAVWIVDEEGKARRKLVKLGVQTKEFIQIAEGLEGNESVIVEGMSRMNDGDKVLVVE</sequence>
<dbReference type="NCBIfam" id="TIGR01730">
    <property type="entry name" value="RND_mfp"/>
    <property type="match status" value="1"/>
</dbReference>
<dbReference type="RefSeq" id="WP_100424682.1">
    <property type="nucleotide sequence ID" value="NZ_PGEX01000001.1"/>
</dbReference>
<organism evidence="5 6">
    <name type="scientific">Hallerella succinigenes</name>
    <dbReference type="NCBI Taxonomy" id="1896222"/>
    <lineage>
        <taxon>Bacteria</taxon>
        <taxon>Pseudomonadati</taxon>
        <taxon>Fibrobacterota</taxon>
        <taxon>Fibrobacteria</taxon>
        <taxon>Fibrobacterales</taxon>
        <taxon>Fibrobacteraceae</taxon>
        <taxon>Hallerella</taxon>
    </lineage>
</organism>
<keyword evidence="6" id="KW-1185">Reference proteome</keyword>
<evidence type="ECO:0000259" key="4">
    <source>
        <dbReference type="Pfam" id="PF25989"/>
    </source>
</evidence>
<feature type="signal peptide" evidence="2">
    <location>
        <begin position="1"/>
        <end position="19"/>
    </location>
</feature>
<dbReference type="Pfam" id="PF25954">
    <property type="entry name" value="Beta-barrel_RND_2"/>
    <property type="match status" value="1"/>
</dbReference>
<protein>
    <submittedName>
        <fullName evidence="5">RND family efflux transporter MFP subunit</fullName>
    </submittedName>
</protein>
<feature type="domain" description="YknX-like C-terminal permuted SH3-like" evidence="4">
    <location>
        <begin position="280"/>
        <end position="346"/>
    </location>
</feature>
<evidence type="ECO:0000313" key="5">
    <source>
        <dbReference type="EMBL" id="PJJ40613.1"/>
    </source>
</evidence>
<gene>
    <name evidence="5" type="ORF">BGX16_0544</name>
</gene>
<evidence type="ECO:0000256" key="2">
    <source>
        <dbReference type="SAM" id="SignalP"/>
    </source>
</evidence>
<evidence type="ECO:0000256" key="1">
    <source>
        <dbReference type="ARBA" id="ARBA00009477"/>
    </source>
</evidence>
<keyword evidence="2" id="KW-0732">Signal</keyword>
<dbReference type="Gene3D" id="2.40.420.20">
    <property type="match status" value="1"/>
</dbReference>
<dbReference type="SUPFAM" id="SSF111369">
    <property type="entry name" value="HlyD-like secretion proteins"/>
    <property type="match status" value="1"/>
</dbReference>
<dbReference type="EMBL" id="PGEX01000001">
    <property type="protein sequence ID" value="PJJ40613.1"/>
    <property type="molecule type" value="Genomic_DNA"/>
</dbReference>
<evidence type="ECO:0000313" key="6">
    <source>
        <dbReference type="Proteomes" id="UP000231134"/>
    </source>
</evidence>
<dbReference type="Gene3D" id="2.40.30.170">
    <property type="match status" value="1"/>
</dbReference>
<dbReference type="PROSITE" id="PS51257">
    <property type="entry name" value="PROKAR_LIPOPROTEIN"/>
    <property type="match status" value="1"/>
</dbReference>
<accession>A0A2M9A4Q2</accession>